<evidence type="ECO:0000259" key="4">
    <source>
        <dbReference type="PROSITE" id="PS50943"/>
    </source>
</evidence>
<dbReference type="RefSeq" id="WP_066051629.1">
    <property type="nucleotide sequence ID" value="NZ_CP014223.1"/>
</dbReference>
<evidence type="ECO:0000256" key="3">
    <source>
        <dbReference type="ARBA" id="ARBA00023163"/>
    </source>
</evidence>
<evidence type="ECO:0000313" key="7">
    <source>
        <dbReference type="Proteomes" id="UP000068026"/>
    </source>
</evidence>
<evidence type="ECO:0000313" key="6">
    <source>
        <dbReference type="EMBL" id="SHE85076.1"/>
    </source>
</evidence>
<accession>A0A0X8VDH4</accession>
<dbReference type="GO" id="GO:0005829">
    <property type="term" value="C:cytosol"/>
    <property type="evidence" value="ECO:0007669"/>
    <property type="project" value="TreeGrafter"/>
</dbReference>
<evidence type="ECO:0000256" key="1">
    <source>
        <dbReference type="ARBA" id="ARBA00023015"/>
    </source>
</evidence>
<dbReference type="Gene3D" id="1.10.260.40">
    <property type="entry name" value="lambda repressor-like DNA-binding domains"/>
    <property type="match status" value="1"/>
</dbReference>
<dbReference type="Proteomes" id="UP000184204">
    <property type="component" value="Unassembled WGS sequence"/>
</dbReference>
<feature type="domain" description="HTH cro/C1-type" evidence="4">
    <location>
        <begin position="12"/>
        <end position="66"/>
    </location>
</feature>
<name>A0A0X8VDH4_ANAPI</name>
<dbReference type="InterPro" id="IPR050807">
    <property type="entry name" value="TransReg_Diox_bact_type"/>
</dbReference>
<dbReference type="AlphaFoldDB" id="A0A0X8VDH4"/>
<protein>
    <submittedName>
        <fullName evidence="5">DNA-binding transcriptional repressor PuuR</fullName>
    </submittedName>
    <submittedName>
        <fullName evidence="6">Transcriptional regulator, XRE family with cupin sensor</fullName>
    </submittedName>
</protein>
<dbReference type="SUPFAM" id="SSF51182">
    <property type="entry name" value="RmlC-like cupins"/>
    <property type="match status" value="1"/>
</dbReference>
<dbReference type="InterPro" id="IPR001387">
    <property type="entry name" value="Cro/C1-type_HTH"/>
</dbReference>
<proteinExistence type="predicted"/>
<keyword evidence="7" id="KW-1185">Reference proteome</keyword>
<dbReference type="Pfam" id="PF07883">
    <property type="entry name" value="Cupin_2"/>
    <property type="match status" value="1"/>
</dbReference>
<dbReference type="InterPro" id="IPR010982">
    <property type="entry name" value="Lambda_DNA-bd_dom_sf"/>
</dbReference>
<dbReference type="CDD" id="cd00093">
    <property type="entry name" value="HTH_XRE"/>
    <property type="match status" value="1"/>
</dbReference>
<dbReference type="SUPFAM" id="SSF47413">
    <property type="entry name" value="lambda repressor-like DNA-binding domains"/>
    <property type="match status" value="1"/>
</dbReference>
<dbReference type="CDD" id="cd02209">
    <property type="entry name" value="cupin_XRE_C"/>
    <property type="match status" value="1"/>
</dbReference>
<reference evidence="7" key="2">
    <citation type="submission" date="2016-01" db="EMBL/GenBank/DDBJ databases">
        <authorList>
            <person name="Poehlein A."/>
            <person name="Schlien K."/>
            <person name="Gottschalk G."/>
            <person name="Buckel W."/>
            <person name="Daniel R."/>
        </authorList>
    </citation>
    <scope>NUCLEOTIDE SEQUENCE [LARGE SCALE GENOMIC DNA]</scope>
    <source>
        <strain evidence="7">X2</strain>
    </source>
</reference>
<dbReference type="Gene3D" id="2.60.120.10">
    <property type="entry name" value="Jelly Rolls"/>
    <property type="match status" value="1"/>
</dbReference>
<evidence type="ECO:0000256" key="2">
    <source>
        <dbReference type="ARBA" id="ARBA00023125"/>
    </source>
</evidence>
<keyword evidence="3" id="KW-0804">Transcription</keyword>
<dbReference type="EMBL" id="CP014223">
    <property type="protein sequence ID" value="AMJ41809.1"/>
    <property type="molecule type" value="Genomic_DNA"/>
</dbReference>
<reference evidence="8" key="4">
    <citation type="submission" date="2016-11" db="EMBL/GenBank/DDBJ databases">
        <authorList>
            <person name="Jaros S."/>
            <person name="Januszkiewicz K."/>
            <person name="Wedrychowicz H."/>
        </authorList>
    </citation>
    <scope>NUCLEOTIDE SEQUENCE [LARGE SCALE GENOMIC DNA]</scope>
    <source>
        <strain evidence="8">DSM 1682</strain>
    </source>
</reference>
<reference evidence="5 7" key="1">
    <citation type="journal article" date="2016" name="Genome Announc.">
        <title>Complete Genome Sequence of the Amino Acid-Fermenting Clostridium propionicum X2 (DSM 1682).</title>
        <authorList>
            <person name="Poehlein A."/>
            <person name="Schlien K."/>
            <person name="Chowdhury N.P."/>
            <person name="Gottschalk G."/>
            <person name="Buckel W."/>
            <person name="Daniel R."/>
        </authorList>
    </citation>
    <scope>NUCLEOTIDE SEQUENCE [LARGE SCALE GENOMIC DNA]</scope>
    <source>
        <strain evidence="5 7">X2</strain>
    </source>
</reference>
<reference evidence="6" key="3">
    <citation type="submission" date="2016-11" db="EMBL/GenBank/DDBJ databases">
        <authorList>
            <person name="Varghese N."/>
            <person name="Submissions S."/>
        </authorList>
    </citation>
    <scope>NUCLEOTIDE SEQUENCE</scope>
    <source>
        <strain evidence="6">DSM 1682</strain>
    </source>
</reference>
<dbReference type="GO" id="GO:0003700">
    <property type="term" value="F:DNA-binding transcription factor activity"/>
    <property type="evidence" value="ECO:0007669"/>
    <property type="project" value="TreeGrafter"/>
</dbReference>
<dbReference type="InterPro" id="IPR014710">
    <property type="entry name" value="RmlC-like_jellyroll"/>
</dbReference>
<keyword evidence="1" id="KW-0805">Transcription regulation</keyword>
<dbReference type="SMART" id="SM00530">
    <property type="entry name" value="HTH_XRE"/>
    <property type="match status" value="1"/>
</dbReference>
<evidence type="ECO:0000313" key="5">
    <source>
        <dbReference type="EMBL" id="AMJ41809.1"/>
    </source>
</evidence>
<organism evidence="6 8">
    <name type="scientific">Anaerotignum propionicum DSM 1682</name>
    <dbReference type="NCBI Taxonomy" id="991789"/>
    <lineage>
        <taxon>Bacteria</taxon>
        <taxon>Bacillati</taxon>
        <taxon>Bacillota</taxon>
        <taxon>Clostridia</taxon>
        <taxon>Lachnospirales</taxon>
        <taxon>Anaerotignaceae</taxon>
        <taxon>Anaerotignum</taxon>
    </lineage>
</organism>
<dbReference type="Proteomes" id="UP000068026">
    <property type="component" value="Chromosome"/>
</dbReference>
<dbReference type="KEGG" id="cpro:CPRO_22290"/>
<dbReference type="OrthoDB" id="9781521at2"/>
<keyword evidence="2 5" id="KW-0238">DNA-binding</keyword>
<dbReference type="InterPro" id="IPR013096">
    <property type="entry name" value="Cupin_2"/>
</dbReference>
<dbReference type="Pfam" id="PF01381">
    <property type="entry name" value="HTH_3"/>
    <property type="match status" value="1"/>
</dbReference>
<gene>
    <name evidence="5" type="ORF">CPRO_22290</name>
    <name evidence="6" type="ORF">SAMN02745151_02003</name>
</gene>
<dbReference type="PANTHER" id="PTHR46797:SF23">
    <property type="entry name" value="HTH-TYPE TRANSCRIPTIONAL REGULATOR SUTR"/>
    <property type="match status" value="1"/>
</dbReference>
<sequence length="183" mass="21038">MYSVPPDIGKEMRRIRTEMRISLDTAARLTGVSKAMLGQIERGESIPTISTLWKISTGYKVTFSNFISQNSVENNILSINDIYPIKEENGDMLLYNIFPFDPISGLDFLQIHMKPHCRHESFPHTNVLNEYIVIIKGQLQMTINNKVYILQKDDALSFQGDSNHVYANPTNEDVIFHNVIRYK</sequence>
<dbReference type="InterPro" id="IPR011051">
    <property type="entry name" value="RmlC_Cupin_sf"/>
</dbReference>
<dbReference type="PROSITE" id="PS50943">
    <property type="entry name" value="HTH_CROC1"/>
    <property type="match status" value="1"/>
</dbReference>
<dbReference type="EMBL" id="FQUA01000008">
    <property type="protein sequence ID" value="SHE85076.1"/>
    <property type="molecule type" value="Genomic_DNA"/>
</dbReference>
<dbReference type="GO" id="GO:0003677">
    <property type="term" value="F:DNA binding"/>
    <property type="evidence" value="ECO:0007669"/>
    <property type="project" value="UniProtKB-KW"/>
</dbReference>
<evidence type="ECO:0000313" key="8">
    <source>
        <dbReference type="Proteomes" id="UP000184204"/>
    </source>
</evidence>
<dbReference type="PANTHER" id="PTHR46797">
    <property type="entry name" value="HTH-TYPE TRANSCRIPTIONAL REGULATOR"/>
    <property type="match status" value="1"/>
</dbReference>